<reference evidence="4 5" key="1">
    <citation type="submission" date="2020-12" db="EMBL/GenBank/DDBJ databases">
        <title>FDA dAtabase for Regulatory Grade micrObial Sequences (FDA-ARGOS): Supporting development and validation of Infectious Disease Dx tests.</title>
        <authorList>
            <person name="Sproer C."/>
            <person name="Gronow S."/>
            <person name="Severitt S."/>
            <person name="Schroder I."/>
            <person name="Tallon L."/>
            <person name="Sadzewicz L."/>
            <person name="Zhao X."/>
            <person name="Boylan J."/>
            <person name="Ott S."/>
            <person name="Bowen H."/>
            <person name="Vavikolanu K."/>
            <person name="Mehta A."/>
            <person name="Aluvathingal J."/>
            <person name="Nadendla S."/>
            <person name="Lowell S."/>
            <person name="Myers T."/>
            <person name="Yan Y."/>
            <person name="Sichtig H."/>
        </authorList>
    </citation>
    <scope>NUCLEOTIDE SEQUENCE [LARGE SCALE GENOMIC DNA]</scope>
    <source>
        <strain evidence="4 5">FDAARGOS_1001</strain>
    </source>
</reference>
<comment type="cofactor">
    <cofactor evidence="1">
        <name>a divalent metal cation</name>
        <dbReference type="ChEBI" id="CHEBI:60240"/>
    </cofactor>
</comment>
<protein>
    <submittedName>
        <fullName evidence="4">Transposase</fullName>
    </submittedName>
</protein>
<dbReference type="InterPro" id="IPR027806">
    <property type="entry name" value="HARBI1_dom"/>
</dbReference>
<evidence type="ECO:0000259" key="3">
    <source>
        <dbReference type="Pfam" id="PF13359"/>
    </source>
</evidence>
<dbReference type="EMBL" id="CP066078">
    <property type="protein sequence ID" value="QQC59512.1"/>
    <property type="molecule type" value="Genomic_DNA"/>
</dbReference>
<sequence>MLSYRATLDLPTTIVRRISAWLSARRRRHDRRPWQRAATCWTQAILLCGWMCDATPIHRLARDHGLSQATCYRYLHEALDVVADHALDLHEVLDEQHAHGAAFVCLDGTLIATTAVHTPAGQGKTTDAWYSGKHHRHGGNVQVLTDSSGFPIWTSPVSPGSTHGLTAARQHVLPALYPAAAQGLKTLTDKGYQGAGISICHPIKGHGLAPDTNTRNRLITQLRAPAERANAIIKHFKALQKVTLDPWRITQIVRSALVIATHVRGA</sequence>
<organism evidence="4 5">
    <name type="scientific">Rothia kristinae</name>
    <dbReference type="NCBI Taxonomy" id="37923"/>
    <lineage>
        <taxon>Bacteria</taxon>
        <taxon>Bacillati</taxon>
        <taxon>Actinomycetota</taxon>
        <taxon>Actinomycetes</taxon>
        <taxon>Micrococcales</taxon>
        <taxon>Micrococcaceae</taxon>
        <taxon>Rothia</taxon>
    </lineage>
</organism>
<name>A0A7T4MTS5_9MICC</name>
<evidence type="ECO:0000313" key="4">
    <source>
        <dbReference type="EMBL" id="QQC59512.1"/>
    </source>
</evidence>
<dbReference type="AlphaFoldDB" id="A0A7T4MTS5"/>
<evidence type="ECO:0000256" key="2">
    <source>
        <dbReference type="ARBA" id="ARBA00022723"/>
    </source>
</evidence>
<proteinExistence type="predicted"/>
<accession>A0A7T4MTS5</accession>
<dbReference type="GO" id="GO:0046872">
    <property type="term" value="F:metal ion binding"/>
    <property type="evidence" value="ECO:0007669"/>
    <property type="project" value="UniProtKB-KW"/>
</dbReference>
<dbReference type="Proteomes" id="UP000595221">
    <property type="component" value="Chromosome"/>
</dbReference>
<keyword evidence="2" id="KW-0479">Metal-binding</keyword>
<feature type="domain" description="DDE Tnp4" evidence="3">
    <location>
        <begin position="106"/>
        <end position="258"/>
    </location>
</feature>
<evidence type="ECO:0000256" key="1">
    <source>
        <dbReference type="ARBA" id="ARBA00001968"/>
    </source>
</evidence>
<evidence type="ECO:0000313" key="5">
    <source>
        <dbReference type="Proteomes" id="UP000595221"/>
    </source>
</evidence>
<dbReference type="Pfam" id="PF13359">
    <property type="entry name" value="DDE_Tnp_4"/>
    <property type="match status" value="1"/>
</dbReference>
<gene>
    <name evidence="4" type="ORF">I6H58_00425</name>
</gene>
<dbReference type="RefSeq" id="WP_198490414.1">
    <property type="nucleotide sequence ID" value="NZ_CP066078.1"/>
</dbReference>